<accession>A0A742L182</accession>
<sequence>MAVAEDLMTEAALVDFYPSMVEFGLTVKQSRQSEIDDLHADNWLDNLRVSMKLIRYELYDGMQ</sequence>
<dbReference type="EMBL" id="DAAUNA010000022">
    <property type="protein sequence ID" value="HAF1406270.1"/>
    <property type="molecule type" value="Genomic_DNA"/>
</dbReference>
<name>A0A742L182_SALER</name>
<comment type="caution">
    <text evidence="1">The sequence shown here is derived from an EMBL/GenBank/DDBJ whole genome shotgun (WGS) entry which is preliminary data.</text>
</comment>
<evidence type="ECO:0000313" key="1">
    <source>
        <dbReference type="EMBL" id="HAF1406270.1"/>
    </source>
</evidence>
<proteinExistence type="predicted"/>
<organism evidence="1">
    <name type="scientific">Salmonella enterica</name>
    <name type="common">Salmonella choleraesuis</name>
    <dbReference type="NCBI Taxonomy" id="28901"/>
    <lineage>
        <taxon>Bacteria</taxon>
        <taxon>Pseudomonadati</taxon>
        <taxon>Pseudomonadota</taxon>
        <taxon>Gammaproteobacteria</taxon>
        <taxon>Enterobacterales</taxon>
        <taxon>Enterobacteriaceae</taxon>
        <taxon>Salmonella</taxon>
    </lineage>
</organism>
<dbReference type="AlphaFoldDB" id="A0A742L182"/>
<protein>
    <submittedName>
        <fullName evidence="1">Uncharacterized protein</fullName>
    </submittedName>
</protein>
<reference evidence="1" key="2">
    <citation type="submission" date="2020-02" db="EMBL/GenBank/DDBJ databases">
        <authorList>
            <consortium name="NCBI Pathogen Detection Project"/>
        </authorList>
    </citation>
    <scope>NUCLEOTIDE SEQUENCE</scope>
    <source>
        <strain evidence="1">MA.CK_93/00017804</strain>
    </source>
</reference>
<reference evidence="1" key="1">
    <citation type="journal article" date="2018" name="Genome Biol.">
        <title>SKESA: strategic k-mer extension for scrupulous assemblies.</title>
        <authorList>
            <person name="Souvorov A."/>
            <person name="Agarwala R."/>
            <person name="Lipman D.J."/>
        </authorList>
    </citation>
    <scope>NUCLEOTIDE SEQUENCE</scope>
    <source>
        <strain evidence="1">MA.CK_93/00017804</strain>
    </source>
</reference>
<gene>
    <name evidence="1" type="ORF">G8M00_004896</name>
</gene>